<dbReference type="SUPFAM" id="SSF53335">
    <property type="entry name" value="S-adenosyl-L-methionine-dependent methyltransferases"/>
    <property type="match status" value="1"/>
</dbReference>
<organism evidence="6 7">
    <name type="scientific">Larkinella humicola</name>
    <dbReference type="NCBI Taxonomy" id="2607654"/>
    <lineage>
        <taxon>Bacteria</taxon>
        <taxon>Pseudomonadati</taxon>
        <taxon>Bacteroidota</taxon>
        <taxon>Cytophagia</taxon>
        <taxon>Cytophagales</taxon>
        <taxon>Spirosomataceae</taxon>
        <taxon>Larkinella</taxon>
    </lineage>
</organism>
<dbReference type="RefSeq" id="WP_150875385.1">
    <property type="nucleotide sequence ID" value="NZ_VTWS01000001.1"/>
</dbReference>
<evidence type="ECO:0000259" key="5">
    <source>
        <dbReference type="Pfam" id="PF01555"/>
    </source>
</evidence>
<evidence type="ECO:0000256" key="2">
    <source>
        <dbReference type="ARBA" id="ARBA00022603"/>
    </source>
</evidence>
<dbReference type="InterPro" id="IPR029063">
    <property type="entry name" value="SAM-dependent_MTases_sf"/>
</dbReference>
<evidence type="ECO:0000313" key="6">
    <source>
        <dbReference type="EMBL" id="KAA9357267.1"/>
    </source>
</evidence>
<evidence type="ECO:0000256" key="1">
    <source>
        <dbReference type="ARBA" id="ARBA00006594"/>
    </source>
</evidence>
<dbReference type="Gene3D" id="3.40.50.150">
    <property type="entry name" value="Vaccinia Virus protein VP39"/>
    <property type="match status" value="1"/>
</dbReference>
<evidence type="ECO:0000256" key="3">
    <source>
        <dbReference type="ARBA" id="ARBA00022679"/>
    </source>
</evidence>
<keyword evidence="3 6" id="KW-0808">Transferase</keyword>
<keyword evidence="2 6" id="KW-0489">Methyltransferase</keyword>
<dbReference type="EMBL" id="VTWS01000001">
    <property type="protein sequence ID" value="KAA9357267.1"/>
    <property type="molecule type" value="Genomic_DNA"/>
</dbReference>
<comment type="caution">
    <text evidence="6">The sequence shown here is derived from an EMBL/GenBank/DDBJ whole genome shotgun (WGS) entry which is preliminary data.</text>
</comment>
<dbReference type="EC" id="2.1.1.-" evidence="4"/>
<dbReference type="PRINTS" id="PR00508">
    <property type="entry name" value="S21N4MTFRASE"/>
</dbReference>
<protein>
    <recommendedName>
        <fullName evidence="4">Methyltransferase</fullName>
        <ecNumber evidence="4">2.1.1.-</ecNumber>
    </recommendedName>
</protein>
<dbReference type="Pfam" id="PF01555">
    <property type="entry name" value="N6_N4_Mtase"/>
    <property type="match status" value="1"/>
</dbReference>
<dbReference type="GO" id="GO:0032259">
    <property type="term" value="P:methylation"/>
    <property type="evidence" value="ECO:0007669"/>
    <property type="project" value="UniProtKB-KW"/>
</dbReference>
<evidence type="ECO:0000313" key="7">
    <source>
        <dbReference type="Proteomes" id="UP000326344"/>
    </source>
</evidence>
<dbReference type="AlphaFoldDB" id="A0A5N1JP72"/>
<dbReference type="GO" id="GO:0008170">
    <property type="term" value="F:N-methyltransferase activity"/>
    <property type="evidence" value="ECO:0007669"/>
    <property type="project" value="InterPro"/>
</dbReference>
<keyword evidence="7" id="KW-1185">Reference proteome</keyword>
<dbReference type="Proteomes" id="UP000326344">
    <property type="component" value="Unassembled WGS sequence"/>
</dbReference>
<sequence length="260" mass="28580">MNRLLCGDALRIVPTFDEASLDAVITDPPYSSGGTFRGDRMQTTTKKYQLTGTSKTYSDFSGDNRDGRSWAFWSTLWMSDCFRVLKTGCPIVVFSDWRMLPLCTDALQAAGFVWRGIAVWDKTEAARPDKGRFRAQAEYLVWGSKGPMAVDRLDGAETRCLPGVFRAIVRQDDKFHLTGKPTNLMRQVVKICAPGGTILDPFMGSGSTGKAAQLEGYPFVGIDLSQHNVDIAQARINGKTLPSSTPTLFTSDPSPTGYEI</sequence>
<comment type="similarity">
    <text evidence="1 4">Belongs to the N(4)/N(6)-methyltransferase family.</text>
</comment>
<feature type="domain" description="DNA methylase N-4/N-6" evidence="5">
    <location>
        <begin position="22"/>
        <end position="233"/>
    </location>
</feature>
<accession>A0A5N1JP72</accession>
<dbReference type="InterPro" id="IPR002941">
    <property type="entry name" value="DNA_methylase_N4/N6"/>
</dbReference>
<dbReference type="InterPro" id="IPR002052">
    <property type="entry name" value="DNA_methylase_N6_adenine_CS"/>
</dbReference>
<name>A0A5N1JP72_9BACT</name>
<proteinExistence type="inferred from homology"/>
<gene>
    <name evidence="6" type="ORF">F0P93_05895</name>
</gene>
<reference evidence="6 7" key="1">
    <citation type="submission" date="2019-09" db="EMBL/GenBank/DDBJ databases">
        <title>Genome Sequence of Larkinella sp MA1.</title>
        <authorList>
            <person name="Srinivasan S."/>
        </authorList>
    </citation>
    <scope>NUCLEOTIDE SEQUENCE [LARGE SCALE GENOMIC DNA]</scope>
    <source>
        <strain evidence="6 7">MA1</strain>
    </source>
</reference>
<evidence type="ECO:0000256" key="4">
    <source>
        <dbReference type="RuleBase" id="RU362026"/>
    </source>
</evidence>
<dbReference type="InterPro" id="IPR001091">
    <property type="entry name" value="RM_Methyltransferase"/>
</dbReference>
<dbReference type="GO" id="GO:0003677">
    <property type="term" value="F:DNA binding"/>
    <property type="evidence" value="ECO:0007669"/>
    <property type="project" value="InterPro"/>
</dbReference>
<dbReference type="PROSITE" id="PS00092">
    <property type="entry name" value="N6_MTASE"/>
    <property type="match status" value="1"/>
</dbReference>